<dbReference type="OrthoDB" id="8239949at2"/>
<dbReference type="Proteomes" id="UP000183208">
    <property type="component" value="Unassembled WGS sequence"/>
</dbReference>
<gene>
    <name evidence="2" type="ORF">SAMN05444171_2287</name>
</gene>
<dbReference type="Pfam" id="PF06568">
    <property type="entry name" value="YjiS-like"/>
    <property type="match status" value="1"/>
</dbReference>
<evidence type="ECO:0000313" key="2">
    <source>
        <dbReference type="EMBL" id="SEC79874.1"/>
    </source>
</evidence>
<evidence type="ECO:0000313" key="3">
    <source>
        <dbReference type="Proteomes" id="UP000183208"/>
    </source>
</evidence>
<dbReference type="EMBL" id="FNTI01000001">
    <property type="protein sequence ID" value="SEC79874.1"/>
    <property type="molecule type" value="Genomic_DNA"/>
</dbReference>
<organism evidence="2 3">
    <name type="scientific">Bradyrhizobium lablabi</name>
    <dbReference type="NCBI Taxonomy" id="722472"/>
    <lineage>
        <taxon>Bacteria</taxon>
        <taxon>Pseudomonadati</taxon>
        <taxon>Pseudomonadota</taxon>
        <taxon>Alphaproteobacteria</taxon>
        <taxon>Hyphomicrobiales</taxon>
        <taxon>Nitrobacteraceae</taxon>
        <taxon>Bradyrhizobium</taxon>
    </lineage>
</organism>
<feature type="domain" description="YjiS-like" evidence="1">
    <location>
        <begin position="38"/>
        <end position="70"/>
    </location>
</feature>
<sequence length="86" mass="9969">MPCSSTINHSTNTLDEAAASFPTLRWSWKIPLAWVAGVALWLERRHQYRQLLELDDRLLADIGVSKADIEEVRRSSLYLDAWRDSR</sequence>
<reference evidence="2 3" key="1">
    <citation type="submission" date="2016-10" db="EMBL/GenBank/DDBJ databases">
        <authorList>
            <person name="de Groot N.N."/>
        </authorList>
    </citation>
    <scope>NUCLEOTIDE SEQUENCE [LARGE SCALE GENOMIC DNA]</scope>
    <source>
        <strain evidence="2 3">GAS522</strain>
    </source>
</reference>
<dbReference type="InterPro" id="IPR009506">
    <property type="entry name" value="YjiS-like"/>
</dbReference>
<dbReference type="AlphaFoldDB" id="A0A1M6WBH3"/>
<evidence type="ECO:0000259" key="1">
    <source>
        <dbReference type="Pfam" id="PF06568"/>
    </source>
</evidence>
<proteinExistence type="predicted"/>
<name>A0A1M6WBH3_9BRAD</name>
<protein>
    <recommendedName>
        <fullName evidence="1">YjiS-like domain-containing protein</fullName>
    </recommendedName>
</protein>
<accession>A0A1M6WBH3</accession>
<dbReference type="RefSeq" id="WP_074818965.1">
    <property type="nucleotide sequence ID" value="NZ_FNTI01000001.1"/>
</dbReference>